<evidence type="ECO:0000256" key="2">
    <source>
        <dbReference type="ARBA" id="ARBA00022643"/>
    </source>
</evidence>
<dbReference type="InterPro" id="IPR035965">
    <property type="entry name" value="PAS-like_dom_sf"/>
</dbReference>
<dbReference type="EMBL" id="CP072800">
    <property type="protein sequence ID" value="QTR51832.1"/>
    <property type="molecule type" value="Genomic_DNA"/>
</dbReference>
<reference evidence="6 7" key="1">
    <citation type="submission" date="2021-04" db="EMBL/GenBank/DDBJ databases">
        <title>Genomics, taxonomy and metabolism of representatives of sulfur bacteria of the genus Thiothrix: Thiothrix fructosivorans QT, Thiothrix unzii A1T and three new species, Thiothrix subterranea sp. nov., Thiothrix litoralis sp. nov. and 'Candidatus Thiothrix anitrata' sp. nov.</title>
        <authorList>
            <person name="Ravin N.V."/>
            <person name="Smolyakov D."/>
            <person name="Rudenko T.S."/>
            <person name="Mardanov A.V."/>
            <person name="Beletsky A.V."/>
            <person name="Markov N.D."/>
            <person name="Fomenkov A.I."/>
            <person name="Roberts R.J."/>
            <person name="Karnachuk O.V."/>
            <person name="Novikov A."/>
            <person name="Grabovich M.Y."/>
        </authorList>
    </citation>
    <scope>NUCLEOTIDE SEQUENCE [LARGE SCALE GENOMIC DNA]</scope>
    <source>
        <strain evidence="6 7">A52</strain>
    </source>
</reference>
<dbReference type="PANTHER" id="PTHR47429">
    <property type="entry name" value="PROTEIN TWIN LOV 1"/>
    <property type="match status" value="1"/>
</dbReference>
<dbReference type="PROSITE" id="PS50113">
    <property type="entry name" value="PAC"/>
    <property type="match status" value="1"/>
</dbReference>
<evidence type="ECO:0000256" key="3">
    <source>
        <dbReference type="ARBA" id="ARBA00022991"/>
    </source>
</evidence>
<gene>
    <name evidence="6" type="ORF">J8380_12800</name>
</gene>
<keyword evidence="7" id="KW-1185">Reference proteome</keyword>
<dbReference type="InterPro" id="IPR000700">
    <property type="entry name" value="PAS-assoc_C"/>
</dbReference>
<dbReference type="SUPFAM" id="SSF55785">
    <property type="entry name" value="PYP-like sensor domain (PAS domain)"/>
    <property type="match status" value="1"/>
</dbReference>
<dbReference type="CDD" id="cd00130">
    <property type="entry name" value="PAS"/>
    <property type="match status" value="1"/>
</dbReference>
<dbReference type="Proteomes" id="UP000672027">
    <property type="component" value="Chromosome"/>
</dbReference>
<keyword evidence="1" id="KW-0285">Flavoprotein</keyword>
<dbReference type="Gene3D" id="3.30.450.20">
    <property type="entry name" value="PAS domain"/>
    <property type="match status" value="1"/>
</dbReference>
<sequence>MPTEPAIRPDLLQALLDHAEHGITIAEREGSDTILLYVNHAFEKMTGYTAEECLYKDCRFLQGNDHEQAAIALIRTAIETERPVRAVLRNYRKDGSLFWNDLSISPYFDAEDGIMYYIGVQKDVSEVVALQEKITALKDRLASYENAHDKSTACCFKSSSDNICKHA</sequence>
<keyword evidence="3" id="KW-0157">Chromophore</keyword>
<dbReference type="Pfam" id="PF13426">
    <property type="entry name" value="PAS_9"/>
    <property type="match status" value="1"/>
</dbReference>
<evidence type="ECO:0000313" key="7">
    <source>
        <dbReference type="Proteomes" id="UP000672027"/>
    </source>
</evidence>
<accession>A0ABX7X9B3</accession>
<evidence type="ECO:0000259" key="5">
    <source>
        <dbReference type="PROSITE" id="PS50113"/>
    </source>
</evidence>
<proteinExistence type="predicted"/>
<organism evidence="6 7">
    <name type="scientific">Candidatus Thiothrix anitrata</name>
    <dbReference type="NCBI Taxonomy" id="2823902"/>
    <lineage>
        <taxon>Bacteria</taxon>
        <taxon>Pseudomonadati</taxon>
        <taxon>Pseudomonadota</taxon>
        <taxon>Gammaproteobacteria</taxon>
        <taxon>Thiotrichales</taxon>
        <taxon>Thiotrichaceae</taxon>
        <taxon>Thiothrix</taxon>
    </lineage>
</organism>
<evidence type="ECO:0000259" key="4">
    <source>
        <dbReference type="PROSITE" id="PS50112"/>
    </source>
</evidence>
<dbReference type="PROSITE" id="PS50112">
    <property type="entry name" value="PAS"/>
    <property type="match status" value="1"/>
</dbReference>
<dbReference type="SMART" id="SM00086">
    <property type="entry name" value="PAC"/>
    <property type="match status" value="1"/>
</dbReference>
<name>A0ABX7X9B3_9GAMM</name>
<dbReference type="InterPro" id="IPR001610">
    <property type="entry name" value="PAC"/>
</dbReference>
<dbReference type="InterPro" id="IPR000014">
    <property type="entry name" value="PAS"/>
</dbReference>
<evidence type="ECO:0000256" key="1">
    <source>
        <dbReference type="ARBA" id="ARBA00022630"/>
    </source>
</evidence>
<dbReference type="NCBIfam" id="TIGR00229">
    <property type="entry name" value="sensory_box"/>
    <property type="match status" value="1"/>
</dbReference>
<feature type="domain" description="PAS" evidence="4">
    <location>
        <begin position="8"/>
        <end position="81"/>
    </location>
</feature>
<dbReference type="PANTHER" id="PTHR47429:SF2">
    <property type="entry name" value="PROTEIN TWIN LOV 1"/>
    <property type="match status" value="1"/>
</dbReference>
<protein>
    <submittedName>
        <fullName evidence="6">PAS domain S-box protein</fullName>
    </submittedName>
</protein>
<evidence type="ECO:0000313" key="6">
    <source>
        <dbReference type="EMBL" id="QTR51832.1"/>
    </source>
</evidence>
<feature type="domain" description="PAC" evidence="5">
    <location>
        <begin position="82"/>
        <end position="136"/>
    </location>
</feature>
<keyword evidence="2" id="KW-0288">FMN</keyword>